<accession>F4PXJ3</accession>
<dbReference type="OrthoDB" id="3182339at2759"/>
<dbReference type="EMBL" id="GL883014">
    <property type="protein sequence ID" value="EGG19503.1"/>
    <property type="molecule type" value="Genomic_DNA"/>
</dbReference>
<evidence type="ECO:0000313" key="2">
    <source>
        <dbReference type="EMBL" id="EGG19503.1"/>
    </source>
</evidence>
<keyword evidence="3" id="KW-1185">Reference proteome</keyword>
<reference evidence="3" key="1">
    <citation type="journal article" date="2011" name="Genome Res.">
        <title>Phylogeny-wide analysis of social amoeba genomes highlights ancient origins for complex intercellular communication.</title>
        <authorList>
            <person name="Heidel A.J."/>
            <person name="Lawal H.M."/>
            <person name="Felder M."/>
            <person name="Schilde C."/>
            <person name="Helps N.R."/>
            <person name="Tunggal B."/>
            <person name="Rivero F."/>
            <person name="John U."/>
            <person name="Schleicher M."/>
            <person name="Eichinger L."/>
            <person name="Platzer M."/>
            <person name="Noegel A.A."/>
            <person name="Schaap P."/>
            <person name="Gloeckner G."/>
        </authorList>
    </citation>
    <scope>NUCLEOTIDE SEQUENCE [LARGE SCALE GENOMIC DNA]</scope>
    <source>
        <strain evidence="3">SH3</strain>
    </source>
</reference>
<dbReference type="PANTHER" id="PTHR42264">
    <property type="entry name" value="EPHRIN_REC_LIKE DOMAIN-CONTAINING PROTEIN"/>
    <property type="match status" value="1"/>
</dbReference>
<feature type="domain" description="DUF3638" evidence="1">
    <location>
        <begin position="2067"/>
        <end position="2121"/>
    </location>
</feature>
<gene>
    <name evidence="2" type="ORF">DFA_00081</name>
</gene>
<organism evidence="2 3">
    <name type="scientific">Cavenderia fasciculata</name>
    <name type="common">Slime mold</name>
    <name type="synonym">Dictyostelium fasciculatum</name>
    <dbReference type="NCBI Taxonomy" id="261658"/>
    <lineage>
        <taxon>Eukaryota</taxon>
        <taxon>Amoebozoa</taxon>
        <taxon>Evosea</taxon>
        <taxon>Eumycetozoa</taxon>
        <taxon>Dictyostelia</taxon>
        <taxon>Acytosteliales</taxon>
        <taxon>Cavenderiaceae</taxon>
        <taxon>Cavenderia</taxon>
    </lineage>
</organism>
<proteinExistence type="predicted"/>
<protein>
    <recommendedName>
        <fullName evidence="1">DUF3638 domain-containing protein</fullName>
    </recommendedName>
</protein>
<evidence type="ECO:0000313" key="3">
    <source>
        <dbReference type="Proteomes" id="UP000007797"/>
    </source>
</evidence>
<dbReference type="RefSeq" id="XP_004357797.1">
    <property type="nucleotide sequence ID" value="XM_004357740.1"/>
</dbReference>
<sequence length="2130" mass="247798">MDFGVIQNHDQDDSMLTHLFMPTRLPNVFDRQEQDEAESTLFHSFIKHVNASMGKGIISSALNQFSDDIKQPPDINQLTERITQSFVDSKDNNNHNNIPLITYFKKSNCILVIHRPPTINNNNNNKNNLIQIYPTLDKFNVQTTKLQIATPICSFNIQDVNQLLDTVFLEYLVALRDTDQPPIMSIVHREHSMIPVPNTILNWLIPSIPGCEYNDSTTKYSTPIIYKSIRTEILSADSASLYKWNVLAFKINTLAKYQINSQTTLEYIAHIARSCNKFKIKYQEKHPSMVIGLITAIKERCETLSDTVHQQWDSFCQVVEKESQISTPINNICNGLKEYGTDPTNLVHKSLQQNIKSFINNLKVNVMDLDVKDVNLLTESASDSYITNLENLSKQLYQLHTRTATKLTFIVQGMINSLNYDNNSKPNNVKLVIVLNIIENMIFQIWKSQIFRHSLSNDQQKCQDVFSSIYNLMDIYMKVSKPRYENDAILYSRFILTSYTLVAILDRLTLDYCLLIDKNESQDSSLRLDLYSSLPPYVNLSIFSDLLLQHQYEYEIVESLEFYFEDERHGNTSIDNSIFSIDDNGFGKKWAEQFYQEELQKELDDIEKKTKNKIKEYKHYIETVKAEIRGYRTELLSYMGDSDDHIEKRKIINNYIEACFNSTLSIYYKSMPEKKENQFKLMFETHIPFYLYYVRNSFSMLSKYLYAASSGPKIDYGFATLQTWDLSPPLSIVSLLGENPQKPYSLCIFKNNEDSFIDWNPKTILYYGYKDKKAISDIQAPHIQKSYLLLSIPPKIEYSELNWMIKSNHGIEENDVLATQNQTPKGMLPNEYIRYGMLRVGPNLSIRNMIRYMEERNNLNGIHVLVMFYQLSMQCGPRKKGRSTTRPFRIGWNDENVLQTLCNTIETVLNESQTNWEGSVSMLVIIYCLTIAFNTRDKKPDQKTHEPDDTDKKIIDVLEKCRVVLWEWVAKLEELIQQELLHGRDTETATLRKRMVYTAIAIIMTFNIDNNHKQYIIQHTNYFQHIDYYFKSLIILDENTTISSNGTRTLGSSCPEQPFLDIIFNQLSLIIYRQIPFIVEYFKDGNHFKCLNNIIHNNQGDDGNDLEWEKGSNNNYYQFQINNVIIQFNIFDGTLLFNGTFDRRLPTHLISHKLYKTFFEYSIFEVHQSGNSIWTTNRPINGFNFEFQFASSKIVGIVQVKDNGERWMLLDPDLFKHLPVTLYLCYTHWVNLATNEIEFRPKTFQQYKDGGLDSIKFIGTKFGEIKLESNDESLLYFGENNQALRDQIFKIFPLESKSHFHIYEQEASQLYRIHLNQYGLDFIVDCQNQQINSVQYSGYRLCEQQYIGTLVGLKTILVLEQSNLSGTKKVILPHSPITLEVNDNCKGFNNAKSSTTRLNHPSYFIYDIDRELKMIKSSDLTAHPHLCSSHIVTSSFLRDPFTGLRGMELAIILLKKFKNNMPLNQSQLNILSQIASVSPTRVSQDNIKQQISISYPLLPPMITQDVFVILVDGIKKSHQEMSFLYTLVSQNDRRSFDLALNLIAWIRSKRIFSPLCQIDEPIDTPGSIKIIEPSKLDQTNTKVQRFALIIESKNIDNLDKSFNPYSMIGGSTITGLDVKSSQNCVPEFQETNNLINTRYIARKQTLGAAYTDWYLKLLKIAMETVHGDYNFSRFKFIITLFSCFWSDESLVSFLDHLVLVAISYHFTAIRTFPRETSYQDPITTYDESEIVNTIRNSLDFTEKTTSQQDNEERKAVLDRILSQNIWERESYGIIAPQDTEYHSVTSKHMTHSSIFNSKIQEKINHWYKNKMLKSFFQRVNRIVKDLVQTYGSKPSNLNIFNRFPKFPTPTILSLQNQFNEQDYNNIKLFEQEISQEFQDIWKFGFDKQLESILSTLTSKSCKREKISFGKLDSFIDGIYHETHLEEELFDDLNISKESLKIHLNQPTFEMNKSQSLGEALEELSVIIQQKLDLVWNIIEMFYNNPTRNENVESELDCIFKSCHSWIGCVPLTVYEDFSNHLVDLPDEIYQLIGVHIILQTYKQKIQKCKTIQGVDLLKILSQSRETRQWLPKDYPTWLVFELEQSIWIRDTQAEIAIKLINAQSNECVQLQMGEGKTSVILLNHVFGNIR</sequence>
<dbReference type="KEGG" id="dfa:DFA_00081"/>
<dbReference type="Pfam" id="PF12340">
    <property type="entry name" value="DUF3638"/>
    <property type="match status" value="1"/>
</dbReference>
<dbReference type="InterPro" id="IPR022099">
    <property type="entry name" value="DUF3638"/>
</dbReference>
<evidence type="ECO:0000259" key="1">
    <source>
        <dbReference type="Pfam" id="PF12340"/>
    </source>
</evidence>
<dbReference type="Proteomes" id="UP000007797">
    <property type="component" value="Unassembled WGS sequence"/>
</dbReference>
<name>F4PXJ3_CACFS</name>
<dbReference type="GeneID" id="14871639"/>